<protein>
    <submittedName>
        <fullName evidence="1">Uncharacterized protein</fullName>
    </submittedName>
</protein>
<dbReference type="AlphaFoldDB" id="A0A225UMF3"/>
<dbReference type="Proteomes" id="UP000198211">
    <property type="component" value="Unassembled WGS sequence"/>
</dbReference>
<sequence>MYDTQSFHAVLTTARSTRRSRAKVAALRRRIHEDWMRYEHARLVRIRHHLNVACLSRPDVAPWMYI</sequence>
<gene>
    <name evidence="1" type="ORF">PHMEG_00036219</name>
</gene>
<organism evidence="1 2">
    <name type="scientific">Phytophthora megakarya</name>
    <dbReference type="NCBI Taxonomy" id="4795"/>
    <lineage>
        <taxon>Eukaryota</taxon>
        <taxon>Sar</taxon>
        <taxon>Stramenopiles</taxon>
        <taxon>Oomycota</taxon>
        <taxon>Peronosporomycetes</taxon>
        <taxon>Peronosporales</taxon>
        <taxon>Peronosporaceae</taxon>
        <taxon>Phytophthora</taxon>
    </lineage>
</organism>
<name>A0A225UMF3_9STRA</name>
<keyword evidence="2" id="KW-1185">Reference proteome</keyword>
<accession>A0A225UMF3</accession>
<evidence type="ECO:0000313" key="1">
    <source>
        <dbReference type="EMBL" id="OWY94138.1"/>
    </source>
</evidence>
<dbReference type="EMBL" id="NBNE01014849">
    <property type="protein sequence ID" value="OWY94138.1"/>
    <property type="molecule type" value="Genomic_DNA"/>
</dbReference>
<evidence type="ECO:0000313" key="2">
    <source>
        <dbReference type="Proteomes" id="UP000198211"/>
    </source>
</evidence>
<reference evidence="2" key="1">
    <citation type="submission" date="2017-03" db="EMBL/GenBank/DDBJ databases">
        <title>Phytopthora megakarya and P. palmivora, two closely related causual agents of cacao black pod achieved similar genome size and gene model numbers by different mechanisms.</title>
        <authorList>
            <person name="Ali S."/>
            <person name="Shao J."/>
            <person name="Larry D.J."/>
            <person name="Kronmiller B."/>
            <person name="Shen D."/>
            <person name="Strem M.D."/>
            <person name="Melnick R.L."/>
            <person name="Guiltinan M.J."/>
            <person name="Tyler B.M."/>
            <person name="Meinhardt L.W."/>
            <person name="Bailey B.A."/>
        </authorList>
    </citation>
    <scope>NUCLEOTIDE SEQUENCE [LARGE SCALE GENOMIC DNA]</scope>
    <source>
        <strain evidence="2">zdho120</strain>
    </source>
</reference>
<dbReference type="OrthoDB" id="10545754at2759"/>
<comment type="caution">
    <text evidence="1">The sequence shown here is derived from an EMBL/GenBank/DDBJ whole genome shotgun (WGS) entry which is preliminary data.</text>
</comment>
<proteinExistence type="predicted"/>